<proteinExistence type="predicted"/>
<evidence type="ECO:0000256" key="6">
    <source>
        <dbReference type="SAM" id="SignalP"/>
    </source>
</evidence>
<evidence type="ECO:0000259" key="7">
    <source>
        <dbReference type="SMART" id="SM00925"/>
    </source>
</evidence>
<dbReference type="RefSeq" id="WP_015723217.1">
    <property type="nucleotide sequence ID" value="NC_014972.1"/>
</dbReference>
<evidence type="ECO:0000256" key="5">
    <source>
        <dbReference type="ARBA" id="ARBA00030918"/>
    </source>
</evidence>
<dbReference type="CDD" id="cd14668">
    <property type="entry name" value="mlta_B"/>
    <property type="match status" value="1"/>
</dbReference>
<evidence type="ECO:0000313" key="8">
    <source>
        <dbReference type="EMBL" id="ADW16670.1"/>
    </source>
</evidence>
<sequence length="384" mass="43440">MARALVGVIAILLIGWATRNASAAAPPPLFIDDLELHGLEPALDKSLAHLRILPAATRFRVADTTIPVGRLIDSIHRLRTLIQANPDPEKLHRQILEHFTVWTVHGRPDDESLSARRMLITGYYQPVFAGSLSRHPPYLYPLYREPDDLLVREQAGQRNVLGRKENGRIVPYWSRREIEQANLLRGMEMVWLKDPFDAFMLHVQGSGIIRLVDGSLRGVHYARSNGREYRSIGKYLVDTGRMRLADVTMDSIRSYIDQHPDERDLILRQNDSFIFFHWREPGPALGSLNQVLTAGRSVAADQQWYPPGSLLFLDSRRPIMKEGGAVGWQRMRRFVTVQDTGSALKGPRRIDVFWGTGEQAGWEAGQMKEEGVAYLLLLKEGGAP</sequence>
<dbReference type="SMART" id="SM00925">
    <property type="entry name" value="MltA"/>
    <property type="match status" value="1"/>
</dbReference>
<feature type="chain" id="PRO_5031041441" description="peptidoglycan lytic exotransglycosylase" evidence="6">
    <location>
        <begin position="24"/>
        <end position="384"/>
    </location>
</feature>
<name>A0A7U3YJR2_DESPD</name>
<dbReference type="EMBL" id="CP002364">
    <property type="protein sequence ID" value="ADW16670.1"/>
    <property type="molecule type" value="Genomic_DNA"/>
</dbReference>
<dbReference type="Gene3D" id="2.40.40.10">
    <property type="entry name" value="RlpA-like domain"/>
    <property type="match status" value="1"/>
</dbReference>
<feature type="signal peptide" evidence="6">
    <location>
        <begin position="1"/>
        <end position="23"/>
    </location>
</feature>
<keyword evidence="4" id="KW-0961">Cell wall biogenesis/degradation</keyword>
<keyword evidence="9" id="KW-1185">Reference proteome</keyword>
<evidence type="ECO:0000256" key="4">
    <source>
        <dbReference type="ARBA" id="ARBA00023316"/>
    </source>
</evidence>
<dbReference type="PIRSF" id="PIRSF019422">
    <property type="entry name" value="MltA"/>
    <property type="match status" value="1"/>
</dbReference>
<dbReference type="PANTHER" id="PTHR30124">
    <property type="entry name" value="MEMBRANE-BOUND LYTIC MUREIN TRANSGLYCOSYLASE A"/>
    <property type="match status" value="1"/>
</dbReference>
<dbReference type="GO" id="GO:0004553">
    <property type="term" value="F:hydrolase activity, hydrolyzing O-glycosyl compounds"/>
    <property type="evidence" value="ECO:0007669"/>
    <property type="project" value="InterPro"/>
</dbReference>
<keyword evidence="3" id="KW-0456">Lyase</keyword>
<dbReference type="PANTHER" id="PTHR30124:SF0">
    <property type="entry name" value="MEMBRANE-BOUND LYTIC MUREIN TRANSGLYCOSYLASE A"/>
    <property type="match status" value="1"/>
</dbReference>
<comment type="catalytic activity">
    <reaction evidence="1">
        <text>Exolytic cleavage of the (1-&gt;4)-beta-glycosidic linkage between N-acetylmuramic acid (MurNAc) and N-acetylglucosamine (GlcNAc) residues in peptidoglycan, from either the reducing or the non-reducing ends of the peptidoglycan chains, with concomitant formation of a 1,6-anhydrobond in the MurNAc residue.</text>
        <dbReference type="EC" id="4.2.2.n1"/>
    </reaction>
</comment>
<evidence type="ECO:0000256" key="2">
    <source>
        <dbReference type="ARBA" id="ARBA00012587"/>
    </source>
</evidence>
<dbReference type="KEGG" id="dpr:Despr_0490"/>
<protein>
    <recommendedName>
        <fullName evidence="2">peptidoglycan lytic exotransglycosylase</fullName>
        <ecNumber evidence="2">4.2.2.n1</ecNumber>
    </recommendedName>
    <alternativeName>
        <fullName evidence="5">Murein hydrolase A</fullName>
    </alternativeName>
</protein>
<dbReference type="GO" id="GO:0071555">
    <property type="term" value="P:cell wall organization"/>
    <property type="evidence" value="ECO:0007669"/>
    <property type="project" value="UniProtKB-KW"/>
</dbReference>
<dbReference type="GO" id="GO:0009254">
    <property type="term" value="P:peptidoglycan turnover"/>
    <property type="evidence" value="ECO:0007669"/>
    <property type="project" value="InterPro"/>
</dbReference>
<keyword evidence="6" id="KW-0732">Signal</keyword>
<dbReference type="InterPro" id="IPR036908">
    <property type="entry name" value="RlpA-like_sf"/>
</dbReference>
<dbReference type="InterPro" id="IPR026044">
    <property type="entry name" value="MltA"/>
</dbReference>
<reference evidence="8 9" key="1">
    <citation type="journal article" date="2011" name="Stand. Genomic Sci.">
        <title>Complete genome sequence of Desulfobulbus propionicus type strain (1pr3).</title>
        <authorList>
            <person name="Pagani I."/>
            <person name="Lapidus A."/>
            <person name="Nolan M."/>
            <person name="Lucas S."/>
            <person name="Hammon N."/>
            <person name="Deshpande S."/>
            <person name="Cheng J.F."/>
            <person name="Chertkov O."/>
            <person name="Davenport K."/>
            <person name="Tapia R."/>
            <person name="Han C."/>
            <person name="Goodwin L."/>
            <person name="Pitluck S."/>
            <person name="Liolios K."/>
            <person name="Mavromatis K."/>
            <person name="Ivanova N."/>
            <person name="Mikhailova N."/>
            <person name="Pati A."/>
            <person name="Chen A."/>
            <person name="Palaniappan K."/>
            <person name="Land M."/>
            <person name="Hauser L."/>
            <person name="Chang Y.J."/>
            <person name="Jeffries C.D."/>
            <person name="Detter J.C."/>
            <person name="Brambilla E."/>
            <person name="Kannan K.P."/>
            <person name="Djao O.D."/>
            <person name="Rohde M."/>
            <person name="Pukall R."/>
            <person name="Spring S."/>
            <person name="Goker M."/>
            <person name="Sikorski J."/>
            <person name="Woyke T."/>
            <person name="Bristow J."/>
            <person name="Eisen J.A."/>
            <person name="Markowitz V."/>
            <person name="Hugenholtz P."/>
            <person name="Kyrpides N.C."/>
            <person name="Klenk H.P."/>
        </authorList>
    </citation>
    <scope>NUCLEOTIDE SEQUENCE [LARGE SCALE GENOMIC DNA]</scope>
    <source>
        <strain evidence="9">ATCC 33891 / DSM 2032 / 1pr3</strain>
    </source>
</reference>
<dbReference type="Gene3D" id="2.40.240.50">
    <property type="entry name" value="Barwin-like endoglucanases"/>
    <property type="match status" value="1"/>
</dbReference>
<feature type="domain" description="Lytic transglycosylase MltA" evidence="7">
    <location>
        <begin position="127"/>
        <end position="277"/>
    </location>
</feature>
<dbReference type="Proteomes" id="UP000006365">
    <property type="component" value="Chromosome"/>
</dbReference>
<evidence type="ECO:0000313" key="9">
    <source>
        <dbReference type="Proteomes" id="UP000006365"/>
    </source>
</evidence>
<dbReference type="InterPro" id="IPR010611">
    <property type="entry name" value="3D_dom"/>
</dbReference>
<dbReference type="Pfam" id="PF06725">
    <property type="entry name" value="3D"/>
    <property type="match status" value="1"/>
</dbReference>
<dbReference type="CDD" id="cd14485">
    <property type="entry name" value="mltA_like_LT_A"/>
    <property type="match status" value="1"/>
</dbReference>
<dbReference type="AlphaFoldDB" id="A0A7U3YJR2"/>
<dbReference type="Pfam" id="PF03562">
    <property type="entry name" value="MltA"/>
    <property type="match status" value="1"/>
</dbReference>
<evidence type="ECO:0000256" key="1">
    <source>
        <dbReference type="ARBA" id="ARBA00001420"/>
    </source>
</evidence>
<organism evidence="8 9">
    <name type="scientific">Desulfobulbus propionicus (strain ATCC 33891 / DSM 2032 / VKM B-1956 / 1pr3)</name>
    <dbReference type="NCBI Taxonomy" id="577650"/>
    <lineage>
        <taxon>Bacteria</taxon>
        <taxon>Pseudomonadati</taxon>
        <taxon>Thermodesulfobacteriota</taxon>
        <taxon>Desulfobulbia</taxon>
        <taxon>Desulfobulbales</taxon>
        <taxon>Desulfobulbaceae</taxon>
        <taxon>Desulfobulbus</taxon>
    </lineage>
</organism>
<gene>
    <name evidence="8" type="ordered locus">Despr_0490</name>
</gene>
<dbReference type="GO" id="GO:0019867">
    <property type="term" value="C:outer membrane"/>
    <property type="evidence" value="ECO:0007669"/>
    <property type="project" value="InterPro"/>
</dbReference>
<evidence type="ECO:0000256" key="3">
    <source>
        <dbReference type="ARBA" id="ARBA00023239"/>
    </source>
</evidence>
<dbReference type="GO" id="GO:0008933">
    <property type="term" value="F:peptidoglycan lytic transglycosylase activity"/>
    <property type="evidence" value="ECO:0007669"/>
    <property type="project" value="TreeGrafter"/>
</dbReference>
<dbReference type="SUPFAM" id="SSF50685">
    <property type="entry name" value="Barwin-like endoglucanases"/>
    <property type="match status" value="1"/>
</dbReference>
<dbReference type="GO" id="GO:0009253">
    <property type="term" value="P:peptidoglycan catabolic process"/>
    <property type="evidence" value="ECO:0007669"/>
    <property type="project" value="TreeGrafter"/>
</dbReference>
<accession>A0A7U3YJR2</accession>
<dbReference type="InterPro" id="IPR005300">
    <property type="entry name" value="MltA_B"/>
</dbReference>
<dbReference type="EC" id="4.2.2.n1" evidence="2"/>